<comment type="caution">
    <text evidence="3">The sequence shown here is derived from an EMBL/GenBank/DDBJ whole genome shotgun (WGS) entry which is preliminary data.</text>
</comment>
<dbReference type="AlphaFoldDB" id="A0A4R5MAL8"/>
<evidence type="ECO:0000256" key="1">
    <source>
        <dbReference type="SAM" id="MobiDB-lite"/>
    </source>
</evidence>
<dbReference type="InterPro" id="IPR009826">
    <property type="entry name" value="DNA_circ_N"/>
</dbReference>
<sequence>MGESHSCRARHDRLPVVRDLQALERHRRVDGECDAPGAWGRHERAEARRTMGKAGGLAGYQRIDVGAGRERAARHPQQQSAQYPREWHRACICGSHAGYRRGCVQPRAQLPAPFDRADSGQVDGRRAHGQYSSADRKLHQAHDIGDRPAGRCGAGSDGPEDRIGPDGRDDPCGERPDALYAGSNGAGDGGRDAAGRRGTRATPGSARCAARRSGAAAGAHCAGFARARFARRRSGHGFAAQRFTRAHARRLFDADGVIMSYWTDLLQASFNGVPFGVYVEGGKFGRRWARHEYAFRDTPWMEDTGRRSREHRITGFLLENDQVYNGGPVVQQKLQMIQAVETPGLGQLVHPTLGTLTVACADCEFIARKEEGLVFEVHFEFVESGLQQFPDVATSTLDAVMAAASSADSGASADFVTRAESALQQGAAVVKMAASTASLWAAQAQGLSNDARNVYKTVYALQGNYGRFFGGRLNGFNPSAALQSVQQANVTVNSLLAQGTMLRATVANAGNTLNTIAGELGI</sequence>
<dbReference type="EMBL" id="SMRP01000006">
    <property type="protein sequence ID" value="TDG23431.1"/>
    <property type="molecule type" value="Genomic_DNA"/>
</dbReference>
<feature type="region of interest" description="Disordered" evidence="1">
    <location>
        <begin position="110"/>
        <end position="207"/>
    </location>
</feature>
<feature type="compositionally biased region" description="Basic and acidic residues" evidence="1">
    <location>
        <begin position="115"/>
        <end position="126"/>
    </location>
</feature>
<keyword evidence="4" id="KW-1185">Reference proteome</keyword>
<organism evidence="3 4">
    <name type="scientific">Paraburkholderia silviterrae</name>
    <dbReference type="NCBI Taxonomy" id="2528715"/>
    <lineage>
        <taxon>Bacteria</taxon>
        <taxon>Pseudomonadati</taxon>
        <taxon>Pseudomonadota</taxon>
        <taxon>Betaproteobacteria</taxon>
        <taxon>Burkholderiales</taxon>
        <taxon>Burkholderiaceae</taxon>
        <taxon>Paraburkholderia</taxon>
    </lineage>
</organism>
<evidence type="ECO:0000259" key="2">
    <source>
        <dbReference type="Pfam" id="PF07157"/>
    </source>
</evidence>
<name>A0A4R5MAL8_9BURK</name>
<accession>A0A4R5MAL8</accession>
<protein>
    <recommendedName>
        <fullName evidence="2">DNA circulation N-terminal domain-containing protein</fullName>
    </recommendedName>
</protein>
<feature type="domain" description="DNA circulation N-terminal" evidence="2">
    <location>
        <begin position="265"/>
        <end position="358"/>
    </location>
</feature>
<feature type="compositionally biased region" description="Basic and acidic residues" evidence="1">
    <location>
        <begin position="134"/>
        <end position="149"/>
    </location>
</feature>
<evidence type="ECO:0000313" key="3">
    <source>
        <dbReference type="EMBL" id="TDG23431.1"/>
    </source>
</evidence>
<feature type="compositionally biased region" description="Basic and acidic residues" evidence="1">
    <location>
        <begin position="159"/>
        <end position="177"/>
    </location>
</feature>
<dbReference type="Pfam" id="PF07157">
    <property type="entry name" value="DNA_circ_N"/>
    <property type="match status" value="1"/>
</dbReference>
<proteinExistence type="predicted"/>
<evidence type="ECO:0000313" key="4">
    <source>
        <dbReference type="Proteomes" id="UP000295722"/>
    </source>
</evidence>
<dbReference type="Proteomes" id="UP000295722">
    <property type="component" value="Unassembled WGS sequence"/>
</dbReference>
<reference evidence="3 4" key="1">
    <citation type="submission" date="2019-03" db="EMBL/GenBank/DDBJ databases">
        <title>Paraburkholderia sp. 4M-K11, isolated from subtropical forest soil.</title>
        <authorList>
            <person name="Gao Z.-H."/>
            <person name="Qiu L.-H."/>
        </authorList>
    </citation>
    <scope>NUCLEOTIDE SEQUENCE [LARGE SCALE GENOMIC DNA]</scope>
    <source>
        <strain evidence="3 4">4M-K11</strain>
    </source>
</reference>
<gene>
    <name evidence="3" type="ORF">EYW47_14890</name>
</gene>
<dbReference type="OrthoDB" id="378644at2"/>